<dbReference type="PANTHER" id="PTHR21422">
    <property type="entry name" value="RAB3 GTPASE-ACTIVATING PROTEIN CATALYTIC SUBUNIT"/>
    <property type="match status" value="1"/>
</dbReference>
<dbReference type="Pfam" id="PF19533">
    <property type="entry name" value="Rab3-GAP_cat_C"/>
    <property type="match status" value="1"/>
</dbReference>
<proteinExistence type="evidence at transcript level"/>
<evidence type="ECO:0000256" key="4">
    <source>
        <dbReference type="ARBA" id="ARBA00008856"/>
    </source>
</evidence>
<dbReference type="GO" id="GO:0005096">
    <property type="term" value="F:GTPase activator activity"/>
    <property type="evidence" value="ECO:0007669"/>
    <property type="project" value="UniProtKB-KW"/>
</dbReference>
<evidence type="ECO:0000256" key="2">
    <source>
        <dbReference type="ARBA" id="ARBA00004240"/>
    </source>
</evidence>
<dbReference type="Pfam" id="PF13890">
    <property type="entry name" value="Rab3-GTPase_cat"/>
    <property type="match status" value="1"/>
</dbReference>
<reference evidence="13" key="1">
    <citation type="submission" date="2020-04" db="EMBL/GenBank/DDBJ databases">
        <authorList>
            <person name="Neveu A P."/>
        </authorList>
    </citation>
    <scope>NUCLEOTIDE SEQUENCE</scope>
    <source>
        <tissue evidence="13">Whole embryo</tissue>
    </source>
</reference>
<dbReference type="GO" id="GO:0005794">
    <property type="term" value="C:Golgi apparatus"/>
    <property type="evidence" value="ECO:0007669"/>
    <property type="project" value="UniProtKB-SubCell"/>
</dbReference>
<evidence type="ECO:0000256" key="1">
    <source>
        <dbReference type="ARBA" id="ARBA00004222"/>
    </source>
</evidence>
<feature type="compositionally biased region" description="Polar residues" evidence="10">
    <location>
        <begin position="1032"/>
        <end position="1046"/>
    </location>
</feature>
<keyword evidence="8" id="KW-0256">Endoplasmic reticulum</keyword>
<keyword evidence="6" id="KW-0343">GTPase activation</keyword>
<keyword evidence="7" id="KW-0963">Cytoplasm</keyword>
<evidence type="ECO:0000256" key="9">
    <source>
        <dbReference type="ARBA" id="ARBA00023034"/>
    </source>
</evidence>
<comment type="similarity">
    <text evidence="4">Belongs to the Rab3-GAP catalytic subunit family.</text>
</comment>
<sequence length="1107" mass="124755">MSDENPSTSKDPPTEIQEEEVFEIIDFTNASDWEKFIAQIDEAIIDWHLNRYINLPPLQKNELTSGEWITKSTPLSFSNVPFTLTLHQLKQLENEHFEDSTNQDEEFQLPLYGKDAMDRTNDFPARAHCLSRWFGLRCFLLITPDTDPVMSKSKLNLLRSSAAIALNNTGCNIPMFVQIQEFWRRLYVGHATSPGIMTKYDMVHLKRCPVDHAHVHGLLYMLKAKLGLVAMPSLHYQVASRFTYMLKDWGSNGRWPAKIPDPEALASNFNTLLTGCLDDPVTELHLAATWPYRTGDMIIDNDVHSDYDPLKAPRWSIRLLYADDVTCLLAYYLFEFMKTADRRETLQDLLHYQEPKPEQDIGNVLDRLSDPNTKTVIPIVPKKLASGISKVVSNPQNFLRRGAYAISRISKGVERIRPDVLKDIIKFIFSDSEESSYATESRDGTLLHHKLKAAPVGSLTHRLAICAIVVNLCHGGVWALAQLWHAFVTELRQMLDSATNLSAIDISPPDLRTSLLHQKLQMLNCCIFRKSERETKAATAAAQEMEETILEQASNPDEVLDMSVELTKPDYIEDEGSIEGNKLSKPSEVQKPDGLFAVGAEAVEEDSGWPGFEDELEIDDEELEVETSDTEQHENKIEPSATQELTSQDTNEVQMEKNQVENVESSPDEDGGGKSTFDTDEDPGPRQKIASLQSESDDEFFECEEESDDIAVPEVAKTKSKPSKTDTQAEIAANKSKFLQQEAAGRLNQCGTLKLLYEDEPLYIPITQEHAPQTEDQLEEQAEVFSKLGDTLEGSQVRAKMQSTSLLSDMEAFKAANPGCVLEDFVRWYSPRDFEEGCLSPRMRIPGNLWVTTWSSARPVPAHRQKRIFDDTKEAEKVLHFLTNLKPAEITQMLLPMCVQETLLILRASSSNLLPCLPSLPPLCNQIETRASQLFQSWKMAGSVANQFVSWSPDEKSKVEDVLRQIAFAENLVERARSLQHKFSSLGEVKVVNAFVRNLLEHPEVELDGGANGKQGKIVRDFFKADQARQHAINNPQTNNMETNAEGSKPHLTTPVLPKPAGREFIIRTMAKHPSRISHEVPHRLYAVLAQSEFRLALSVSSDTTFF</sequence>
<evidence type="ECO:0000259" key="11">
    <source>
        <dbReference type="Pfam" id="PF13890"/>
    </source>
</evidence>
<dbReference type="AlphaFoldDB" id="A0A6F9DPK8"/>
<comment type="subcellular location">
    <subcellularLocation>
        <location evidence="3">Cytoplasm</location>
    </subcellularLocation>
    <subcellularLocation>
        <location evidence="2">Endoplasmic reticulum</location>
    </subcellularLocation>
    <subcellularLocation>
        <location evidence="1">Golgi apparatus</location>
        <location evidence="1">cis-Golgi network</location>
    </subcellularLocation>
</comment>
<feature type="compositionally biased region" description="Acidic residues" evidence="10">
    <location>
        <begin position="695"/>
        <end position="711"/>
    </location>
</feature>
<keyword evidence="9" id="KW-0333">Golgi apparatus</keyword>
<organism evidence="13">
    <name type="scientific">Phallusia mammillata</name>
    <dbReference type="NCBI Taxonomy" id="59560"/>
    <lineage>
        <taxon>Eukaryota</taxon>
        <taxon>Metazoa</taxon>
        <taxon>Chordata</taxon>
        <taxon>Tunicata</taxon>
        <taxon>Ascidiacea</taxon>
        <taxon>Phlebobranchia</taxon>
        <taxon>Ascidiidae</taxon>
        <taxon>Phallusia</taxon>
    </lineage>
</organism>
<evidence type="ECO:0000256" key="5">
    <source>
        <dbReference type="ARBA" id="ARBA00015817"/>
    </source>
</evidence>
<dbReference type="PANTHER" id="PTHR21422:SF9">
    <property type="entry name" value="RAB3 GTPASE-ACTIVATING PROTEIN CATALYTIC SUBUNIT"/>
    <property type="match status" value="1"/>
</dbReference>
<evidence type="ECO:0000256" key="10">
    <source>
        <dbReference type="SAM" id="MobiDB-lite"/>
    </source>
</evidence>
<name>A0A6F9DPK8_9ASCI</name>
<evidence type="ECO:0000256" key="6">
    <source>
        <dbReference type="ARBA" id="ARBA00022468"/>
    </source>
</evidence>
<protein>
    <recommendedName>
        <fullName evidence="5">Rab3 GTPase-activating protein catalytic subunit</fullName>
    </recommendedName>
</protein>
<feature type="domain" description="Rab3GAP catalytic subunit C-terminal" evidence="12">
    <location>
        <begin position="952"/>
        <end position="1107"/>
    </location>
</feature>
<accession>A0A6F9DPK8</accession>
<dbReference type="InterPro" id="IPR026147">
    <property type="entry name" value="Rab3GAP1_conserved"/>
</dbReference>
<dbReference type="InterPro" id="IPR045700">
    <property type="entry name" value="Rab3GAP1"/>
</dbReference>
<dbReference type="InterPro" id="IPR045698">
    <property type="entry name" value="Rab3GAP1_C"/>
</dbReference>
<gene>
    <name evidence="13" type="primary">Rab3gap1</name>
</gene>
<evidence type="ECO:0000259" key="12">
    <source>
        <dbReference type="Pfam" id="PF19533"/>
    </source>
</evidence>
<dbReference type="EMBL" id="LR789512">
    <property type="protein sequence ID" value="CAB3265374.1"/>
    <property type="molecule type" value="mRNA"/>
</dbReference>
<evidence type="ECO:0000256" key="3">
    <source>
        <dbReference type="ARBA" id="ARBA00004496"/>
    </source>
</evidence>
<feature type="region of interest" description="Disordered" evidence="10">
    <location>
        <begin position="1032"/>
        <end position="1058"/>
    </location>
</feature>
<feature type="region of interest" description="Disordered" evidence="10">
    <location>
        <begin position="623"/>
        <end position="728"/>
    </location>
</feature>
<evidence type="ECO:0000256" key="7">
    <source>
        <dbReference type="ARBA" id="ARBA00022490"/>
    </source>
</evidence>
<evidence type="ECO:0000256" key="8">
    <source>
        <dbReference type="ARBA" id="ARBA00022824"/>
    </source>
</evidence>
<dbReference type="GO" id="GO:0005783">
    <property type="term" value="C:endoplasmic reticulum"/>
    <property type="evidence" value="ECO:0007669"/>
    <property type="project" value="UniProtKB-SubCell"/>
</dbReference>
<evidence type="ECO:0000313" key="13">
    <source>
        <dbReference type="EMBL" id="CAB3265374.1"/>
    </source>
</evidence>
<feature type="compositionally biased region" description="Polar residues" evidence="10">
    <location>
        <begin position="640"/>
        <end position="653"/>
    </location>
</feature>
<feature type="domain" description="Rab3GAP catalytic subunit conserved" evidence="11">
    <location>
        <begin position="741"/>
        <end position="882"/>
    </location>
</feature>